<sequence>MDTSRLSDAVDDYLATERSELFEFTERLVGFETQNPPGGTVDVVKWLESTLGDIDLELDRVAVDPEKPNLLAGESAVTRIDVDPVSGLECRARA</sequence>
<reference evidence="1 2" key="1">
    <citation type="journal article" date="2014" name="PLoS Genet.">
        <title>Phylogenetically driven sequencing of extremely halophilic archaea reveals strategies for static and dynamic osmo-response.</title>
        <authorList>
            <person name="Becker E.A."/>
            <person name="Seitzer P.M."/>
            <person name="Tritt A."/>
            <person name="Larsen D."/>
            <person name="Krusor M."/>
            <person name="Yao A.I."/>
            <person name="Wu D."/>
            <person name="Madern D."/>
            <person name="Eisen J.A."/>
            <person name="Darling A.E."/>
            <person name="Facciotti M.T."/>
        </authorList>
    </citation>
    <scope>NUCLEOTIDE SEQUENCE [LARGE SCALE GENOMIC DNA]</scope>
    <source>
        <strain evidence="1 2">2-9-1</strain>
    </source>
</reference>
<protein>
    <submittedName>
        <fullName evidence="1">Acetylornithine deacetylase/succinyl-diaminopimelate desuccinylase</fullName>
    </submittedName>
</protein>
<comment type="caution">
    <text evidence="1">The sequence shown here is derived from an EMBL/GenBank/DDBJ whole genome shotgun (WGS) entry which is preliminary data.</text>
</comment>
<name>M0CFI2_9EURY</name>
<accession>M0CFI2</accession>
<gene>
    <name evidence="1" type="ORF">C475_19228</name>
</gene>
<dbReference type="STRING" id="797114.C475_19228"/>
<organism evidence="1 2">
    <name type="scientific">Halosimplex carlsbadense 2-9-1</name>
    <dbReference type="NCBI Taxonomy" id="797114"/>
    <lineage>
        <taxon>Archaea</taxon>
        <taxon>Methanobacteriati</taxon>
        <taxon>Methanobacteriota</taxon>
        <taxon>Stenosarchaea group</taxon>
        <taxon>Halobacteria</taxon>
        <taxon>Halobacteriales</taxon>
        <taxon>Haloarculaceae</taxon>
        <taxon>Halosimplex</taxon>
    </lineage>
</organism>
<dbReference type="EMBL" id="AOIU01000043">
    <property type="protein sequence ID" value="ELZ21122.1"/>
    <property type="molecule type" value="Genomic_DNA"/>
</dbReference>
<evidence type="ECO:0000313" key="2">
    <source>
        <dbReference type="Proteomes" id="UP000011626"/>
    </source>
</evidence>
<dbReference type="AlphaFoldDB" id="M0CFI2"/>
<dbReference type="Proteomes" id="UP000011626">
    <property type="component" value="Unassembled WGS sequence"/>
</dbReference>
<evidence type="ECO:0000313" key="1">
    <source>
        <dbReference type="EMBL" id="ELZ21122.1"/>
    </source>
</evidence>
<proteinExistence type="predicted"/>
<keyword evidence="2" id="KW-1185">Reference proteome</keyword>
<dbReference type="Gene3D" id="3.40.630.10">
    <property type="entry name" value="Zn peptidases"/>
    <property type="match status" value="1"/>
</dbReference>
<dbReference type="eggNOG" id="arCOG01107">
    <property type="taxonomic scope" value="Archaea"/>
</dbReference>